<proteinExistence type="predicted"/>
<evidence type="ECO:0000313" key="2">
    <source>
        <dbReference type="EMBL" id="KKN53579.1"/>
    </source>
</evidence>
<dbReference type="AlphaFoldDB" id="A0A0F9RFA2"/>
<comment type="caution">
    <text evidence="2">The sequence shown here is derived from an EMBL/GenBank/DDBJ whole genome shotgun (WGS) entry which is preliminary data.</text>
</comment>
<dbReference type="EMBL" id="LAZR01000964">
    <property type="protein sequence ID" value="KKN53579.1"/>
    <property type="molecule type" value="Genomic_DNA"/>
</dbReference>
<feature type="region of interest" description="Disordered" evidence="1">
    <location>
        <begin position="178"/>
        <end position="200"/>
    </location>
</feature>
<protein>
    <submittedName>
        <fullName evidence="2">Uncharacterized protein</fullName>
    </submittedName>
</protein>
<accession>A0A0F9RFA2</accession>
<sequence>MGRLPSNVRHYDLQILQERHKEILRRLALGESREQVAIMLGITPAVVSYTANSSLGKAQLAVLQNGRDDTVKEISEQIKDLLPRAIEVMDGALHGKIDLDEGANVTIGQSIKAAQDILGRGGHVAPTRVQGHHLHEHKLTADDITKIKERAAAAAQVNGNLAKAEVIDAEVIEPLRLEDGNAEGSNTIRSPEPDISGSGN</sequence>
<name>A0A0F9RFA2_9ZZZZ</name>
<gene>
    <name evidence="2" type="ORF">LCGC14_0600750</name>
</gene>
<evidence type="ECO:0000256" key="1">
    <source>
        <dbReference type="SAM" id="MobiDB-lite"/>
    </source>
</evidence>
<organism evidence="2">
    <name type="scientific">marine sediment metagenome</name>
    <dbReference type="NCBI Taxonomy" id="412755"/>
    <lineage>
        <taxon>unclassified sequences</taxon>
        <taxon>metagenomes</taxon>
        <taxon>ecological metagenomes</taxon>
    </lineage>
</organism>
<reference evidence="2" key="1">
    <citation type="journal article" date="2015" name="Nature">
        <title>Complex archaea that bridge the gap between prokaryotes and eukaryotes.</title>
        <authorList>
            <person name="Spang A."/>
            <person name="Saw J.H."/>
            <person name="Jorgensen S.L."/>
            <person name="Zaremba-Niedzwiedzka K."/>
            <person name="Martijn J."/>
            <person name="Lind A.E."/>
            <person name="van Eijk R."/>
            <person name="Schleper C."/>
            <person name="Guy L."/>
            <person name="Ettema T.J."/>
        </authorList>
    </citation>
    <scope>NUCLEOTIDE SEQUENCE</scope>
</reference>